<comment type="caution">
    <text evidence="2">The sequence shown here is derived from an EMBL/GenBank/DDBJ whole genome shotgun (WGS) entry which is preliminary data.</text>
</comment>
<dbReference type="Proteomes" id="UP000256690">
    <property type="component" value="Unassembled WGS sequence"/>
</dbReference>
<dbReference type="PANTHER" id="PTHR43433">
    <property type="entry name" value="HYDROLASE, ALPHA/BETA FOLD FAMILY PROTEIN"/>
    <property type="match status" value="1"/>
</dbReference>
<dbReference type="EMBL" id="PVWQ01000001">
    <property type="protein sequence ID" value="RDW94175.1"/>
    <property type="molecule type" value="Genomic_DNA"/>
</dbReference>
<dbReference type="Gene3D" id="3.40.50.1820">
    <property type="entry name" value="alpha/beta hydrolase"/>
    <property type="match status" value="1"/>
</dbReference>
<dbReference type="SUPFAM" id="SSF53474">
    <property type="entry name" value="alpha/beta-Hydrolases"/>
    <property type="match status" value="1"/>
</dbReference>
<dbReference type="Pfam" id="PF12697">
    <property type="entry name" value="Abhydrolase_6"/>
    <property type="match status" value="1"/>
</dbReference>
<dbReference type="STRING" id="1810919.A0A3D8T6K2"/>
<dbReference type="InterPro" id="IPR000073">
    <property type="entry name" value="AB_hydrolase_1"/>
</dbReference>
<proteinExistence type="predicted"/>
<dbReference type="OrthoDB" id="294702at2759"/>
<evidence type="ECO:0000313" key="2">
    <source>
        <dbReference type="EMBL" id="RDW94175.1"/>
    </source>
</evidence>
<dbReference type="AlphaFoldDB" id="A0A3D8T6K2"/>
<reference evidence="2 3" key="1">
    <citation type="journal article" date="2018" name="IMA Fungus">
        <title>IMA Genome-F 9: Draft genome sequence of Annulohypoxylon stygium, Aspergillus mulundensis, Berkeleyomyces basicola (syn. Thielaviopsis basicola), Ceratocystis smalleyi, two Cercospora beticola strains, Coleophoma cylindrospora, Fusarium fracticaudum, Phialophora cf. hyalina, and Morchella septimelata.</title>
        <authorList>
            <person name="Wingfield B.D."/>
            <person name="Bills G.F."/>
            <person name="Dong Y."/>
            <person name="Huang W."/>
            <person name="Nel W.J."/>
            <person name="Swalarsk-Parry B.S."/>
            <person name="Vaghefi N."/>
            <person name="Wilken P.M."/>
            <person name="An Z."/>
            <person name="de Beer Z.W."/>
            <person name="De Vos L."/>
            <person name="Chen L."/>
            <person name="Duong T.A."/>
            <person name="Gao Y."/>
            <person name="Hammerbacher A."/>
            <person name="Kikkert J.R."/>
            <person name="Li Y."/>
            <person name="Li H."/>
            <person name="Li K."/>
            <person name="Li Q."/>
            <person name="Liu X."/>
            <person name="Ma X."/>
            <person name="Naidoo K."/>
            <person name="Pethybridge S.J."/>
            <person name="Sun J."/>
            <person name="Steenkamp E.T."/>
            <person name="van der Nest M.A."/>
            <person name="van Wyk S."/>
            <person name="Wingfield M.J."/>
            <person name="Xiong C."/>
            <person name="Yue Q."/>
            <person name="Zhang X."/>
        </authorList>
    </citation>
    <scope>NUCLEOTIDE SEQUENCE [LARGE SCALE GENOMIC DNA]</scope>
    <source>
        <strain evidence="2 3">DSM 5745</strain>
    </source>
</reference>
<feature type="domain" description="AB hydrolase-1" evidence="1">
    <location>
        <begin position="14"/>
        <end position="308"/>
    </location>
</feature>
<evidence type="ECO:0000313" key="3">
    <source>
        <dbReference type="Proteomes" id="UP000256690"/>
    </source>
</evidence>
<organism evidence="2 3">
    <name type="scientific">Aspergillus mulundensis</name>
    <dbReference type="NCBI Taxonomy" id="1810919"/>
    <lineage>
        <taxon>Eukaryota</taxon>
        <taxon>Fungi</taxon>
        <taxon>Dikarya</taxon>
        <taxon>Ascomycota</taxon>
        <taxon>Pezizomycotina</taxon>
        <taxon>Eurotiomycetes</taxon>
        <taxon>Eurotiomycetidae</taxon>
        <taxon>Eurotiales</taxon>
        <taxon>Aspergillaceae</taxon>
        <taxon>Aspergillus</taxon>
        <taxon>Aspergillus subgen. Nidulantes</taxon>
    </lineage>
</organism>
<sequence>MSYTDLGCPTGPVLLLLPGMFASRFLGLPLHVLAEHTGVRLIVIDRPGIGGSTGVRVEERIDSWVDMLPMFLEQLGIEQVSLVSHSAGTVYLLNTLARCRRVVTRELFFLAPWVDPAHSHVTSMQMAQYLPTKVFSLWHHIPRFVVTQASPMLASSGAVMRGISSVSLPGTNNNTQAEEDKTFLDSNWRRIERDYGVPKEESAELSRLVVDALFKGETVGANDEALVCLKKGEAGSNWGACSDYRTCVRELGAREHAAGGELVVRVYFAEKDAMVGYKGQKYFEECWRAEGLQGIDFRSVVVKGTDHDTVSQAVEVWEEILRAVKNANIL</sequence>
<dbReference type="InterPro" id="IPR029058">
    <property type="entry name" value="AB_hydrolase_fold"/>
</dbReference>
<protein>
    <recommendedName>
        <fullName evidence="1">AB hydrolase-1 domain-containing protein</fullName>
    </recommendedName>
</protein>
<dbReference type="PANTHER" id="PTHR43433:SF10">
    <property type="entry name" value="AB HYDROLASE-1 DOMAIN-CONTAINING PROTEIN"/>
    <property type="match status" value="1"/>
</dbReference>
<dbReference type="GeneID" id="38111867"/>
<keyword evidence="3" id="KW-1185">Reference proteome</keyword>
<dbReference type="InterPro" id="IPR050471">
    <property type="entry name" value="AB_hydrolase"/>
</dbReference>
<accession>A0A3D8T6K2</accession>
<gene>
    <name evidence="2" type="ORF">DSM5745_01497</name>
</gene>
<evidence type="ECO:0000259" key="1">
    <source>
        <dbReference type="Pfam" id="PF12697"/>
    </source>
</evidence>
<name>A0A3D8T6K2_9EURO</name>
<dbReference type="RefSeq" id="XP_026609358.1">
    <property type="nucleotide sequence ID" value="XM_026743513.1"/>
</dbReference>